<dbReference type="Proteomes" id="UP001155059">
    <property type="component" value="Unassembled WGS sequence"/>
</dbReference>
<evidence type="ECO:0000313" key="2">
    <source>
        <dbReference type="Proteomes" id="UP001155059"/>
    </source>
</evidence>
<reference evidence="1 2" key="1">
    <citation type="journal article" date="2022" name="Int. J. Syst. Evol. Microbiol.">
        <title>Pseudomonas aegrilactucae sp. nov. and Pseudomonas morbosilactucae sp. nov., pathogens causing bacterial rot of lettuce in Japan.</title>
        <authorList>
            <person name="Sawada H."/>
            <person name="Fujikawa T."/>
            <person name="Satou M."/>
        </authorList>
    </citation>
    <scope>NUCLEOTIDE SEQUENCE [LARGE SCALE GENOMIC DNA]</scope>
    <source>
        <strain evidence="1 2">MAFF 302030</strain>
    </source>
</reference>
<dbReference type="Pfam" id="PF11829">
    <property type="entry name" value="DUF3349"/>
    <property type="match status" value="1"/>
</dbReference>
<accession>A0A9X2C7K9</accession>
<name>A0A9X2C7K9_9PSED</name>
<dbReference type="InterPro" id="IPR021784">
    <property type="entry name" value="DUF3349"/>
</dbReference>
<reference evidence="1 2" key="2">
    <citation type="journal article" date="2023" name="Plant Pathol.">
        <title>Dismantling and reorganizing Pseudomonas marginalis sensu#lato.</title>
        <authorList>
            <person name="Sawada H."/>
            <person name="Fujikawa T."/>
            <person name="Satou M."/>
        </authorList>
    </citation>
    <scope>NUCLEOTIDE SEQUENCE [LARGE SCALE GENOMIC DNA]</scope>
    <source>
        <strain evidence="1 2">MAFF 302030</strain>
    </source>
</reference>
<comment type="caution">
    <text evidence="1">The sequence shown here is derived from an EMBL/GenBank/DDBJ whole genome shotgun (WGS) entry which is preliminary data.</text>
</comment>
<sequence length="89" mass="9836">MQSSLNMLHAAYPQGLPDGDYLPLLALLYEHFSDRNLAELVAAISGRDAHRVLNDIYRACSTHKPDASQVARVQQHLQSHGLSSLCLQP</sequence>
<dbReference type="AlphaFoldDB" id="A0A9X2C7K9"/>
<protein>
    <submittedName>
        <fullName evidence="1">DUF3349 domain-containing protein</fullName>
    </submittedName>
</protein>
<organism evidence="1 2">
    <name type="scientific">Pseudomonas morbosilactucae</name>
    <dbReference type="NCBI Taxonomy" id="2938197"/>
    <lineage>
        <taxon>Bacteria</taxon>
        <taxon>Pseudomonadati</taxon>
        <taxon>Pseudomonadota</taxon>
        <taxon>Gammaproteobacteria</taxon>
        <taxon>Pseudomonadales</taxon>
        <taxon>Pseudomonadaceae</taxon>
        <taxon>Pseudomonas</taxon>
    </lineage>
</organism>
<proteinExistence type="predicted"/>
<dbReference type="EMBL" id="JALQCW010000052">
    <property type="protein sequence ID" value="MCK9799805.1"/>
    <property type="molecule type" value="Genomic_DNA"/>
</dbReference>
<dbReference type="RefSeq" id="WP_123331303.1">
    <property type="nucleotide sequence ID" value="NZ_JALQCW010000052.1"/>
</dbReference>
<gene>
    <name evidence="1" type="ORF">M1B34_19365</name>
</gene>
<dbReference type="InterPro" id="IPR044918">
    <property type="entry name" value="DUF3349_helical"/>
</dbReference>
<evidence type="ECO:0000313" key="1">
    <source>
        <dbReference type="EMBL" id="MCK9799805.1"/>
    </source>
</evidence>
<dbReference type="Gene3D" id="1.10.150.430">
    <property type="entry name" value="DUF3349, helical bundle"/>
    <property type="match status" value="1"/>
</dbReference>